<organism evidence="3 4">
    <name type="scientific">Chitinophaga chungangae</name>
    <dbReference type="NCBI Taxonomy" id="2821488"/>
    <lineage>
        <taxon>Bacteria</taxon>
        <taxon>Pseudomonadati</taxon>
        <taxon>Bacteroidota</taxon>
        <taxon>Chitinophagia</taxon>
        <taxon>Chitinophagales</taxon>
        <taxon>Chitinophagaceae</taxon>
        <taxon>Chitinophaga</taxon>
    </lineage>
</organism>
<evidence type="ECO:0000313" key="4">
    <source>
        <dbReference type="Proteomes" id="UP000679126"/>
    </source>
</evidence>
<feature type="transmembrane region" description="Helical" evidence="2">
    <location>
        <begin position="531"/>
        <end position="549"/>
    </location>
</feature>
<dbReference type="Gene3D" id="2.120.10.80">
    <property type="entry name" value="Kelch-type beta propeller"/>
    <property type="match status" value="1"/>
</dbReference>
<name>A0ABS3YFT3_9BACT</name>
<reference evidence="4" key="1">
    <citation type="submission" date="2021-03" db="EMBL/GenBank/DDBJ databases">
        <title>Assistant Professor.</title>
        <authorList>
            <person name="Huq M.A."/>
        </authorList>
    </citation>
    <scope>NUCLEOTIDE SEQUENCE [LARGE SCALE GENOMIC DNA]</scope>
    <source>
        <strain evidence="4">MAH-28</strain>
    </source>
</reference>
<dbReference type="InterPro" id="IPR051677">
    <property type="entry name" value="AfsR-DnrI-RedD_regulator"/>
</dbReference>
<gene>
    <name evidence="3" type="ORF">J7I43_15040</name>
</gene>
<dbReference type="InterPro" id="IPR011990">
    <property type="entry name" value="TPR-like_helical_dom_sf"/>
</dbReference>
<accession>A0ABS3YFT3</accession>
<comment type="caution">
    <text evidence="3">The sequence shown here is derived from an EMBL/GenBank/DDBJ whole genome shotgun (WGS) entry which is preliminary data.</text>
</comment>
<keyword evidence="2" id="KW-0472">Membrane</keyword>
<dbReference type="PANTHER" id="PTHR35807:SF1">
    <property type="entry name" value="TRANSCRIPTIONAL REGULATOR REDD"/>
    <property type="match status" value="1"/>
</dbReference>
<dbReference type="Proteomes" id="UP000679126">
    <property type="component" value="Unassembled WGS sequence"/>
</dbReference>
<keyword evidence="2" id="KW-1133">Transmembrane helix</keyword>
<evidence type="ECO:0000256" key="2">
    <source>
        <dbReference type="SAM" id="Phobius"/>
    </source>
</evidence>
<dbReference type="SUPFAM" id="SSF117281">
    <property type="entry name" value="Kelch motif"/>
    <property type="match status" value="1"/>
</dbReference>
<proteinExistence type="predicted"/>
<protein>
    <submittedName>
        <fullName evidence="3">Uncharacterized protein</fullName>
    </submittedName>
</protein>
<sequence length="837" mass="94535">MLINRVSYAQPHGLIFSSFETVQEKRTSLDLGGGAPVCLSHGFSLSFDISFLPGQPAYFGYVFRLINREHQNIDLLYSPNTGAFNLVTGERLSGISFRAEALGAQLRWARFRLVRNGRELAFYVDGKLCGKAEADLTDDCFHIIFGACNFPDFRSTDLPPMQVRNVLLEKDGRPDAFWPLREISGNTAVDSLHGQKALVTNGTWAAALHLHWQPRYDATVKGHASVAFDAEREELIVVAKDSIYRYAEKNGSVSAVPVTDPRHQLLLGSHSFLDPVTRELWQFNIDHGWAAVFRNGGWLPPFDSVYVTEYWQANRFYAPSRRSLYFLGGYGQYRYKNRVCRYNFDTGKWDTVRTNGDSYTPRYLAALGAAGDTAYILGGFGSTTGEQMLNPRYLYDFLQLDGRTGSIKKLFTLPTPAGQFVFGNSMVIDTAARRYYALIFPNDRYDSRLQLIRGSLDAPGYTLLADTIPFMFKDTRAFAGLFYCAASKRLLAVTTFTKENRHTEVKAYAIGFPPEKLPVTATPRPPYRIPWWYYIIGLALLVFALLLSARRRRQRKHQNPHPETRAASAVPPENQAASSYALPEGEDQREHDAAVAQQRPSVSWIFFFGNFTVKDAAGQDLTRQFTPLLKELFLLIAVHTFENGQGISVEKLSEILWNDKSDKAAKNNRSVNILKLKNILEKLGGCALRKESGNWRLDCDGTVYIDLRELHRLAGGDPDERSLREVLYIVMRGAFLYQTEYEWLDDFKSAISGRLLDRLSREAAGGKWNGDPELLIAIANGIFVLDPVNEQGLAVKCRSLVALGRHSLARHAYERFVKEYRHIYGEEYPASFGDILH</sequence>
<keyword evidence="4" id="KW-1185">Reference proteome</keyword>
<feature type="region of interest" description="Disordered" evidence="1">
    <location>
        <begin position="554"/>
        <end position="578"/>
    </location>
</feature>
<dbReference type="Gene3D" id="1.25.40.10">
    <property type="entry name" value="Tetratricopeptide repeat domain"/>
    <property type="match status" value="1"/>
</dbReference>
<evidence type="ECO:0000313" key="3">
    <source>
        <dbReference type="EMBL" id="MBO9153542.1"/>
    </source>
</evidence>
<keyword evidence="2" id="KW-0812">Transmembrane</keyword>
<dbReference type="EMBL" id="JAGHKP010000003">
    <property type="protein sequence ID" value="MBO9153542.1"/>
    <property type="molecule type" value="Genomic_DNA"/>
</dbReference>
<dbReference type="InterPro" id="IPR015915">
    <property type="entry name" value="Kelch-typ_b-propeller"/>
</dbReference>
<evidence type="ECO:0000256" key="1">
    <source>
        <dbReference type="SAM" id="MobiDB-lite"/>
    </source>
</evidence>
<dbReference type="RefSeq" id="WP_209146544.1">
    <property type="nucleotide sequence ID" value="NZ_JAGHKP010000003.1"/>
</dbReference>
<dbReference type="PANTHER" id="PTHR35807">
    <property type="entry name" value="TRANSCRIPTIONAL REGULATOR REDD-RELATED"/>
    <property type="match status" value="1"/>
</dbReference>